<sequence>MREGSRLDDLKPALAGAPAQPVIATERFTLRPLRASDAGMIAHYTADRRVAEGTRAIPHPLPRGASDSFVARALATDRTEDVWAIDGSDHKLAELLGVVSLTRMENEQSELGFWIGAGFWNTGFATEAVAALVAANPHGARTLFAEAFQDNPGSARVLTNCGFVYLGDAESWSVARGARVPTWTYLRKMA</sequence>
<dbReference type="AlphaFoldDB" id="A0A4U0QR67"/>
<evidence type="ECO:0000259" key="1">
    <source>
        <dbReference type="Pfam" id="PF13302"/>
    </source>
</evidence>
<evidence type="ECO:0000313" key="3">
    <source>
        <dbReference type="Proteomes" id="UP000306223"/>
    </source>
</evidence>
<comment type="caution">
    <text evidence="2">The sequence shown here is derived from an EMBL/GenBank/DDBJ whole genome shotgun (WGS) entry which is preliminary data.</text>
</comment>
<proteinExistence type="predicted"/>
<dbReference type="PANTHER" id="PTHR43328">
    <property type="entry name" value="ACETYLTRANSFERASE-RELATED"/>
    <property type="match status" value="1"/>
</dbReference>
<dbReference type="InterPro" id="IPR016181">
    <property type="entry name" value="Acyl_CoA_acyltransferase"/>
</dbReference>
<dbReference type="Pfam" id="PF13302">
    <property type="entry name" value="Acetyltransf_3"/>
    <property type="match status" value="1"/>
</dbReference>
<dbReference type="Gene3D" id="3.40.630.30">
    <property type="match status" value="1"/>
</dbReference>
<reference evidence="2 3" key="1">
    <citation type="submission" date="2019-04" db="EMBL/GenBank/DDBJ databases">
        <authorList>
            <person name="Li J."/>
        </authorList>
    </citation>
    <scope>NUCLEOTIDE SEQUENCE [LARGE SCALE GENOMIC DNA]</scope>
    <source>
        <strain evidence="2 3">CCTCC AB2016182</strain>
    </source>
</reference>
<feature type="domain" description="N-acetyltransferase" evidence="1">
    <location>
        <begin position="27"/>
        <end position="164"/>
    </location>
</feature>
<dbReference type="Proteomes" id="UP000306223">
    <property type="component" value="Unassembled WGS sequence"/>
</dbReference>
<dbReference type="InterPro" id="IPR000182">
    <property type="entry name" value="GNAT_dom"/>
</dbReference>
<keyword evidence="3" id="KW-1185">Reference proteome</keyword>
<organism evidence="2 3">
    <name type="scientific">Paracoccus hibiscisoli</name>
    <dbReference type="NCBI Taxonomy" id="2023261"/>
    <lineage>
        <taxon>Bacteria</taxon>
        <taxon>Pseudomonadati</taxon>
        <taxon>Pseudomonadota</taxon>
        <taxon>Alphaproteobacteria</taxon>
        <taxon>Rhodobacterales</taxon>
        <taxon>Paracoccaceae</taxon>
        <taxon>Paracoccus</taxon>
    </lineage>
</organism>
<dbReference type="GO" id="GO:0016747">
    <property type="term" value="F:acyltransferase activity, transferring groups other than amino-acyl groups"/>
    <property type="evidence" value="ECO:0007669"/>
    <property type="project" value="InterPro"/>
</dbReference>
<accession>A0A4U0QR67</accession>
<dbReference type="PANTHER" id="PTHR43328:SF1">
    <property type="entry name" value="N-ACETYLTRANSFERASE DOMAIN-CONTAINING PROTEIN"/>
    <property type="match status" value="1"/>
</dbReference>
<dbReference type="OrthoDB" id="9804153at2"/>
<evidence type="ECO:0000313" key="2">
    <source>
        <dbReference type="EMBL" id="TJZ83762.1"/>
    </source>
</evidence>
<dbReference type="RefSeq" id="WP_136856964.1">
    <property type="nucleotide sequence ID" value="NZ_JBKBLO010000001.1"/>
</dbReference>
<keyword evidence="2" id="KW-0808">Transferase</keyword>
<gene>
    <name evidence="2" type="ORF">FA740_11745</name>
</gene>
<dbReference type="SUPFAM" id="SSF55729">
    <property type="entry name" value="Acyl-CoA N-acyltransferases (Nat)"/>
    <property type="match status" value="1"/>
</dbReference>
<protein>
    <submittedName>
        <fullName evidence="2">GNAT family N-acetyltransferase</fullName>
    </submittedName>
</protein>
<dbReference type="EMBL" id="SUNH01000015">
    <property type="protein sequence ID" value="TJZ83762.1"/>
    <property type="molecule type" value="Genomic_DNA"/>
</dbReference>
<name>A0A4U0QR67_9RHOB</name>